<dbReference type="Proteomes" id="UP000247416">
    <property type="component" value="Unassembled WGS sequence"/>
</dbReference>
<keyword evidence="3" id="KW-0677">Repeat</keyword>
<keyword evidence="10" id="KW-0997">Cell inner membrane</keyword>
<organism evidence="13 14">
    <name type="scientific">Ureibacillus chungkukjangi</name>
    <dbReference type="NCBI Taxonomy" id="1202712"/>
    <lineage>
        <taxon>Bacteria</taxon>
        <taxon>Bacillati</taxon>
        <taxon>Bacillota</taxon>
        <taxon>Bacilli</taxon>
        <taxon>Bacillales</taxon>
        <taxon>Caryophanaceae</taxon>
        <taxon>Ureibacillus</taxon>
    </lineage>
</organism>
<evidence type="ECO:0000313" key="13">
    <source>
        <dbReference type="EMBL" id="PYF06677.1"/>
    </source>
</evidence>
<dbReference type="Gene3D" id="3.10.580.10">
    <property type="entry name" value="CBS-domain"/>
    <property type="match status" value="1"/>
</dbReference>
<gene>
    <name evidence="13" type="ORF">BJ095_10898</name>
</gene>
<dbReference type="PROSITE" id="PS51371">
    <property type="entry name" value="CBS"/>
    <property type="match status" value="2"/>
</dbReference>
<dbReference type="GO" id="GO:0005886">
    <property type="term" value="C:plasma membrane"/>
    <property type="evidence" value="ECO:0007669"/>
    <property type="project" value="UniProtKB-SubCell"/>
</dbReference>
<dbReference type="GO" id="GO:0006865">
    <property type="term" value="P:amino acid transport"/>
    <property type="evidence" value="ECO:0007669"/>
    <property type="project" value="UniProtKB-UniRule"/>
</dbReference>
<dbReference type="EC" id="7.6.2.9" evidence="10"/>
<dbReference type="PROSITE" id="PS00211">
    <property type="entry name" value="ABC_TRANSPORTER_1"/>
    <property type="match status" value="1"/>
</dbReference>
<dbReference type="FunFam" id="3.40.50.300:FF:000425">
    <property type="entry name" value="Probable ABC transporter, ATP-binding subunit"/>
    <property type="match status" value="1"/>
</dbReference>
<comment type="catalytic activity">
    <reaction evidence="7">
        <text>a quaternary ammonium(out) + ATP + H2O = a quaternary ammonium(in) + ADP + phosphate + H(+)</text>
        <dbReference type="Rhea" id="RHEA:11036"/>
        <dbReference type="ChEBI" id="CHEBI:15377"/>
        <dbReference type="ChEBI" id="CHEBI:15378"/>
        <dbReference type="ChEBI" id="CHEBI:30616"/>
        <dbReference type="ChEBI" id="CHEBI:35267"/>
        <dbReference type="ChEBI" id="CHEBI:43474"/>
        <dbReference type="ChEBI" id="CHEBI:456216"/>
        <dbReference type="EC" id="7.6.2.9"/>
    </reaction>
</comment>
<dbReference type="GO" id="GO:0015418">
    <property type="term" value="F:ABC-type quaternary ammonium compound transporting activity"/>
    <property type="evidence" value="ECO:0007669"/>
    <property type="project" value="UniProtKB-EC"/>
</dbReference>
<evidence type="ECO:0000256" key="9">
    <source>
        <dbReference type="PROSITE-ProRule" id="PRU00703"/>
    </source>
</evidence>
<dbReference type="PANTHER" id="PTHR43117">
    <property type="entry name" value="OSMOPROTECTANT IMPORT ATP-BINDING PROTEIN OSMV"/>
    <property type="match status" value="1"/>
</dbReference>
<feature type="domain" description="ABC transporter" evidence="11">
    <location>
        <begin position="4"/>
        <end position="238"/>
    </location>
</feature>
<keyword evidence="10" id="KW-0472">Membrane</keyword>
<keyword evidence="14" id="KW-1185">Reference proteome</keyword>
<proteinExistence type="inferred from homology"/>
<dbReference type="GO" id="GO:0005524">
    <property type="term" value="F:ATP binding"/>
    <property type="evidence" value="ECO:0007669"/>
    <property type="project" value="UniProtKB-UniRule"/>
</dbReference>
<dbReference type="InterPro" id="IPR003593">
    <property type="entry name" value="AAA+_ATPase"/>
</dbReference>
<evidence type="ECO:0000259" key="12">
    <source>
        <dbReference type="PROSITE" id="PS51371"/>
    </source>
</evidence>
<dbReference type="SUPFAM" id="SSF54631">
    <property type="entry name" value="CBS-domain pair"/>
    <property type="match status" value="1"/>
</dbReference>
<keyword evidence="10" id="KW-1003">Cell membrane</keyword>
<name>A0A318TRX0_9BACL</name>
<dbReference type="NCBIfam" id="TIGR01186">
    <property type="entry name" value="proV"/>
    <property type="match status" value="1"/>
</dbReference>
<evidence type="ECO:0000256" key="2">
    <source>
        <dbReference type="ARBA" id="ARBA00022448"/>
    </source>
</evidence>
<dbReference type="SMART" id="SM00382">
    <property type="entry name" value="AAA"/>
    <property type="match status" value="1"/>
</dbReference>
<dbReference type="Gene3D" id="3.40.50.300">
    <property type="entry name" value="P-loop containing nucleotide triphosphate hydrolases"/>
    <property type="match status" value="1"/>
</dbReference>
<dbReference type="InterPro" id="IPR046342">
    <property type="entry name" value="CBS_dom_sf"/>
</dbReference>
<keyword evidence="4 10" id="KW-0547">Nucleotide-binding</keyword>
<evidence type="ECO:0000256" key="1">
    <source>
        <dbReference type="ARBA" id="ARBA00005417"/>
    </source>
</evidence>
<dbReference type="InterPro" id="IPR005892">
    <property type="entry name" value="Gly-betaine_transp_ATP-bd"/>
</dbReference>
<evidence type="ECO:0000256" key="5">
    <source>
        <dbReference type="ARBA" id="ARBA00022840"/>
    </source>
</evidence>
<dbReference type="PROSITE" id="PS50893">
    <property type="entry name" value="ABC_TRANSPORTER_2"/>
    <property type="match status" value="1"/>
</dbReference>
<sequence>MRMLKIENLTKVYRGGKVAVDKLNLDIQEGEFIAFIGTSGSGKTTALRMLNRMVEPSSGKMTLNGKDLTKMNAVTLRRSIGYVIQQIGLMPHMTIRDNITLVPQLLKWSKEKKDETARRLIELVNLPQSYLDYYPAQLSGGQQQRIGVLRALAANQDIILMDEPFGALDPITRDTLQDLIKDIQQRLKKTIIFVTHDMDEAIKLADRIAIMHEGKLIQFDTPDNILAAPANDFVKEFIGSHRLIQQKPNVKTVDEVMIKPISITIEKSLDEAIRLMVEKRVDTLFVTDGDNRLQGYLDVESFTGARKTKKSVSECYEKEVFYVKTGSKLQDSVRRILKRNLKNIPVVDEEHRLVGLVTRANIVDIVYDTIWGDEEQEVSVEGQIGSEDLKELISG</sequence>
<comment type="caution">
    <text evidence="13">The sequence shown here is derived from an EMBL/GenBank/DDBJ whole genome shotgun (WGS) entry which is preliminary data.</text>
</comment>
<dbReference type="PANTHER" id="PTHR43117:SF3">
    <property type="entry name" value="CHOLINE TRANSPORT ATP-BINDING PROTEIN OPUBA"/>
    <property type="match status" value="1"/>
</dbReference>
<comment type="subunit">
    <text evidence="10">The complex is probably composed of two ATP-binding proteins, two transmembrane proteins and a solute-binding protein.</text>
</comment>
<evidence type="ECO:0000256" key="4">
    <source>
        <dbReference type="ARBA" id="ARBA00022741"/>
    </source>
</evidence>
<evidence type="ECO:0000256" key="8">
    <source>
        <dbReference type="ARBA" id="ARBA00063934"/>
    </source>
</evidence>
<dbReference type="AlphaFoldDB" id="A0A318TRX0"/>
<comment type="subunit">
    <text evidence="8">The complex is composed of two ATP-binding proteins (OpuCA), two transmembrane proteins (OpuCB and OpuCD) and a solute-binding protein (OpuCC).</text>
</comment>
<evidence type="ECO:0000313" key="14">
    <source>
        <dbReference type="Proteomes" id="UP000247416"/>
    </source>
</evidence>
<comment type="similarity">
    <text evidence="1 10">Belongs to the ABC transporter superfamily.</text>
</comment>
<feature type="domain" description="CBS" evidence="12">
    <location>
        <begin position="316"/>
        <end position="374"/>
    </location>
</feature>
<evidence type="ECO:0000259" key="11">
    <source>
        <dbReference type="PROSITE" id="PS50893"/>
    </source>
</evidence>
<evidence type="ECO:0000256" key="10">
    <source>
        <dbReference type="RuleBase" id="RU369116"/>
    </source>
</evidence>
<dbReference type="InterPro" id="IPR027417">
    <property type="entry name" value="P-loop_NTPase"/>
</dbReference>
<dbReference type="InterPro" id="IPR003439">
    <property type="entry name" value="ABC_transporter-like_ATP-bd"/>
</dbReference>
<evidence type="ECO:0000256" key="6">
    <source>
        <dbReference type="ARBA" id="ARBA00023122"/>
    </source>
</evidence>
<feature type="domain" description="CBS" evidence="12">
    <location>
        <begin position="256"/>
        <end position="314"/>
    </location>
</feature>
<comment type="subcellular location">
    <subcellularLocation>
        <location evidence="10">Cell inner membrane</location>
        <topology evidence="10">Peripheral membrane protein</topology>
    </subcellularLocation>
</comment>
<dbReference type="EMBL" id="QJTJ01000008">
    <property type="protein sequence ID" value="PYF06677.1"/>
    <property type="molecule type" value="Genomic_DNA"/>
</dbReference>
<accession>A0A318TRX0</accession>
<dbReference type="SMART" id="SM00116">
    <property type="entry name" value="CBS"/>
    <property type="match status" value="2"/>
</dbReference>
<protein>
    <recommendedName>
        <fullName evidence="10">Quaternary amine transport ATP-binding protein</fullName>
        <ecNumber evidence="10">7.6.2.9</ecNumber>
    </recommendedName>
</protein>
<reference evidence="13 14" key="1">
    <citation type="submission" date="2018-06" db="EMBL/GenBank/DDBJ databases">
        <title>Genomic Encyclopedia of Archaeal and Bacterial Type Strains, Phase II (KMG-II): from individual species to whole genera.</title>
        <authorList>
            <person name="Goeker M."/>
        </authorList>
    </citation>
    <scope>NUCLEOTIDE SEQUENCE [LARGE SCALE GENOMIC DNA]</scope>
    <source>
        <strain evidence="13 14">KACC 16626</strain>
    </source>
</reference>
<evidence type="ECO:0000256" key="7">
    <source>
        <dbReference type="ARBA" id="ARBA00052482"/>
    </source>
</evidence>
<dbReference type="InterPro" id="IPR000644">
    <property type="entry name" value="CBS_dom"/>
</dbReference>
<dbReference type="Pfam" id="PF00005">
    <property type="entry name" value="ABC_tran"/>
    <property type="match status" value="1"/>
</dbReference>
<dbReference type="Pfam" id="PF00571">
    <property type="entry name" value="CBS"/>
    <property type="match status" value="2"/>
</dbReference>
<dbReference type="GO" id="GO:0016887">
    <property type="term" value="F:ATP hydrolysis activity"/>
    <property type="evidence" value="ECO:0007669"/>
    <property type="project" value="UniProtKB-UniRule"/>
</dbReference>
<dbReference type="InterPro" id="IPR017871">
    <property type="entry name" value="ABC_transporter-like_CS"/>
</dbReference>
<keyword evidence="6 9" id="KW-0129">CBS domain</keyword>
<dbReference type="CDD" id="cd04583">
    <property type="entry name" value="CBS_pair_ABC_OpuCA_assoc"/>
    <property type="match status" value="1"/>
</dbReference>
<keyword evidence="5 10" id="KW-0067">ATP-binding</keyword>
<evidence type="ECO:0000256" key="3">
    <source>
        <dbReference type="ARBA" id="ARBA00022737"/>
    </source>
</evidence>
<dbReference type="SUPFAM" id="SSF52540">
    <property type="entry name" value="P-loop containing nucleoside triphosphate hydrolases"/>
    <property type="match status" value="1"/>
</dbReference>
<dbReference type="GO" id="GO:0031460">
    <property type="term" value="P:glycine betaine transport"/>
    <property type="evidence" value="ECO:0007669"/>
    <property type="project" value="InterPro"/>
</dbReference>
<keyword evidence="2 10" id="KW-0813">Transport</keyword>